<name>F4QAW1_CACFS</name>
<accession>F4QAW1</accession>
<feature type="transmembrane region" description="Helical" evidence="2">
    <location>
        <begin position="240"/>
        <end position="260"/>
    </location>
</feature>
<feature type="transmembrane region" description="Helical" evidence="2">
    <location>
        <begin position="142"/>
        <end position="162"/>
    </location>
</feature>
<dbReference type="EMBL" id="GL883026">
    <property type="protein sequence ID" value="EGG15020.1"/>
    <property type="molecule type" value="Genomic_DNA"/>
</dbReference>
<feature type="region of interest" description="Disordered" evidence="1">
    <location>
        <begin position="275"/>
        <end position="310"/>
    </location>
</feature>
<dbReference type="KEGG" id="dfa:DFA_09842"/>
<organism evidence="3 4">
    <name type="scientific">Cavenderia fasciculata</name>
    <name type="common">Slime mold</name>
    <name type="synonym">Dictyostelium fasciculatum</name>
    <dbReference type="NCBI Taxonomy" id="261658"/>
    <lineage>
        <taxon>Eukaryota</taxon>
        <taxon>Amoebozoa</taxon>
        <taxon>Evosea</taxon>
        <taxon>Eumycetozoa</taxon>
        <taxon>Dictyostelia</taxon>
        <taxon>Acytosteliales</taxon>
        <taxon>Cavenderiaceae</taxon>
        <taxon>Cavenderia</taxon>
    </lineage>
</organism>
<evidence type="ECO:0008006" key="5">
    <source>
        <dbReference type="Google" id="ProtNLM"/>
    </source>
</evidence>
<evidence type="ECO:0000313" key="4">
    <source>
        <dbReference type="Proteomes" id="UP000007797"/>
    </source>
</evidence>
<feature type="transmembrane region" description="Helical" evidence="2">
    <location>
        <begin position="317"/>
        <end position="347"/>
    </location>
</feature>
<dbReference type="GeneID" id="14867755"/>
<keyword evidence="2" id="KW-0472">Membrane</keyword>
<protein>
    <recommendedName>
        <fullName evidence="5">Transmembrane protein</fullName>
    </recommendedName>
</protein>
<proteinExistence type="predicted"/>
<dbReference type="RefSeq" id="XP_004351740.1">
    <property type="nucleotide sequence ID" value="XM_004351688.1"/>
</dbReference>
<feature type="transmembrane region" description="Helical" evidence="2">
    <location>
        <begin position="353"/>
        <end position="374"/>
    </location>
</feature>
<keyword evidence="2" id="KW-1133">Transmembrane helix</keyword>
<evidence type="ECO:0000256" key="2">
    <source>
        <dbReference type="SAM" id="Phobius"/>
    </source>
</evidence>
<feature type="transmembrane region" description="Helical" evidence="2">
    <location>
        <begin position="182"/>
        <end position="202"/>
    </location>
</feature>
<evidence type="ECO:0000256" key="1">
    <source>
        <dbReference type="SAM" id="MobiDB-lite"/>
    </source>
</evidence>
<evidence type="ECO:0000313" key="3">
    <source>
        <dbReference type="EMBL" id="EGG15020.1"/>
    </source>
</evidence>
<reference evidence="4" key="1">
    <citation type="journal article" date="2011" name="Genome Res.">
        <title>Phylogeny-wide analysis of social amoeba genomes highlights ancient origins for complex intercellular communication.</title>
        <authorList>
            <person name="Heidel A.J."/>
            <person name="Lawal H.M."/>
            <person name="Felder M."/>
            <person name="Schilde C."/>
            <person name="Helps N.R."/>
            <person name="Tunggal B."/>
            <person name="Rivero F."/>
            <person name="John U."/>
            <person name="Schleicher M."/>
            <person name="Eichinger L."/>
            <person name="Platzer M."/>
            <person name="Noegel A.A."/>
            <person name="Schaap P."/>
            <person name="Gloeckner G."/>
        </authorList>
    </citation>
    <scope>NUCLEOTIDE SEQUENCE [LARGE SCALE GENOMIC DNA]</scope>
    <source>
        <strain evidence="4">SH3</strain>
    </source>
</reference>
<feature type="transmembrane region" description="Helical" evidence="2">
    <location>
        <begin position="214"/>
        <end position="234"/>
    </location>
</feature>
<keyword evidence="4" id="KW-1185">Reference proteome</keyword>
<feature type="transmembrane region" description="Helical" evidence="2">
    <location>
        <begin position="471"/>
        <end position="494"/>
    </location>
</feature>
<feature type="transmembrane region" description="Helical" evidence="2">
    <location>
        <begin position="556"/>
        <end position="576"/>
    </location>
</feature>
<dbReference type="OrthoDB" id="18391at2759"/>
<dbReference type="Proteomes" id="UP000007797">
    <property type="component" value="Unassembled WGS sequence"/>
</dbReference>
<gene>
    <name evidence="3" type="ORF">DFA_09842</name>
</gene>
<sequence>MSFLSSSLSSMTSFSSSFSLSKSLHNLFNQNNQNNNNSPKLNIINNEKVVPWKYSDTPLENGIGSIEMEHIQLSSYKLNASKDLVSSGQLMIGTTPIESLDIGGNDGGDGRGEEKKIESTLYSCEKNGWQGWKTIRIIGERYVFGLIVTISVSILIFIMSSLKWSGDAKDSSGYLNRLNYSIFFICSMMFFGTIYISLGFCASYSFSVLKKSGVLYYVSTLSVFIIIFYAVLTYKEVDFWYYYIDALGVVALFVIGQVLFSYQVSATLLKEGQETTQTKNQLPPTPDMVGVQQSSRPSPPISISKSKPKEKSEKRKAVMIAFNYTAPDVVVTIFSVFYMFFLLPIYFSIDNPIIRLGWRLLVHPLYWALIIAIARQFLTKDISTNDILLNSNIVLHTFFHSHTLGKIFVFTLNDEGWSGLTEIAMIVSAVEDIIIRCVSLKRDEFIIGLFYGREAARQSVYLQQNLQLRAAILNIQVALEFSGLITAPLFIYLFQQHRLVFHFFDGGDIVVTTLIYQTILSLGLDLISELLSTYVECRFFHLPISFTWEWMKGNKWFLAWLTYGALTMGLLGMIWLCCRTPRAILCTKNDICSCNAIIASTLPSWCNQD</sequence>
<keyword evidence="2" id="KW-0812">Transmembrane</keyword>
<dbReference type="AlphaFoldDB" id="F4QAW1"/>
<dbReference type="OMA" id="DDICTCN"/>